<evidence type="ECO:0000256" key="1">
    <source>
        <dbReference type="ARBA" id="ARBA00009995"/>
    </source>
</evidence>
<reference evidence="2 3" key="1">
    <citation type="submission" date="2024-01" db="EMBL/GenBank/DDBJ databases">
        <title>The genomes of 5 underutilized Papilionoideae crops provide insights into root nodulation and disease resistanc.</title>
        <authorList>
            <person name="Jiang F."/>
        </authorList>
    </citation>
    <scope>NUCLEOTIDE SEQUENCE [LARGE SCALE GENOMIC DNA]</scope>
    <source>
        <strain evidence="2">LVBAO_FW01</strain>
        <tissue evidence="2">Leaves</tissue>
    </source>
</reference>
<comment type="caution">
    <text evidence="2">The sequence shown here is derived from an EMBL/GenBank/DDBJ whole genome shotgun (WGS) entry which is preliminary data.</text>
</comment>
<dbReference type="GO" id="GO:0080044">
    <property type="term" value="F:quercetin 7-O-glucosyltransferase activity"/>
    <property type="evidence" value="ECO:0007669"/>
    <property type="project" value="TreeGrafter"/>
</dbReference>
<sequence>MSYPHFLIMPYPILGHINPLLQFSQILAQHGCKITFLITEFNQERLNNAIDHLGSHIKFVSLPDGLAPEDDRSDQPKVILSLRRTMPTKLHKLIQDINALNGDKITCMIVSKNIGWALDVGHKLGIKGALLWPASATSLLSFQSIPRLINDGIIDPETGHVVVLVLVSS</sequence>
<keyword evidence="3" id="KW-1185">Reference proteome</keyword>
<evidence type="ECO:0000313" key="2">
    <source>
        <dbReference type="EMBL" id="KAK7340619.1"/>
    </source>
</evidence>
<accession>A0AAN9LR64</accession>
<dbReference type="PANTHER" id="PTHR11926:SF1412">
    <property type="entry name" value="UDP-GLYCOSYLTRANSFERASE 83A1-LIKE"/>
    <property type="match status" value="1"/>
</dbReference>
<organism evidence="2 3">
    <name type="scientific">Canavalia gladiata</name>
    <name type="common">Sword bean</name>
    <name type="synonym">Dolichos gladiatus</name>
    <dbReference type="NCBI Taxonomy" id="3824"/>
    <lineage>
        <taxon>Eukaryota</taxon>
        <taxon>Viridiplantae</taxon>
        <taxon>Streptophyta</taxon>
        <taxon>Embryophyta</taxon>
        <taxon>Tracheophyta</taxon>
        <taxon>Spermatophyta</taxon>
        <taxon>Magnoliopsida</taxon>
        <taxon>eudicotyledons</taxon>
        <taxon>Gunneridae</taxon>
        <taxon>Pentapetalae</taxon>
        <taxon>rosids</taxon>
        <taxon>fabids</taxon>
        <taxon>Fabales</taxon>
        <taxon>Fabaceae</taxon>
        <taxon>Papilionoideae</taxon>
        <taxon>50 kb inversion clade</taxon>
        <taxon>NPAAA clade</taxon>
        <taxon>indigoferoid/millettioid clade</taxon>
        <taxon>Phaseoleae</taxon>
        <taxon>Canavalia</taxon>
    </lineage>
</organism>
<dbReference type="PANTHER" id="PTHR11926">
    <property type="entry name" value="GLUCOSYL/GLUCURONOSYL TRANSFERASES"/>
    <property type="match status" value="1"/>
</dbReference>
<name>A0AAN9LR64_CANGL</name>
<dbReference type="AlphaFoldDB" id="A0AAN9LR64"/>
<proteinExistence type="inferred from homology"/>
<dbReference type="EMBL" id="JAYMYQ010000004">
    <property type="protein sequence ID" value="KAK7340619.1"/>
    <property type="molecule type" value="Genomic_DNA"/>
</dbReference>
<gene>
    <name evidence="2" type="ORF">VNO77_21327</name>
</gene>
<dbReference type="SUPFAM" id="SSF53756">
    <property type="entry name" value="UDP-Glycosyltransferase/glycogen phosphorylase"/>
    <property type="match status" value="1"/>
</dbReference>
<comment type="similarity">
    <text evidence="1">Belongs to the UDP-glycosyltransferase family.</text>
</comment>
<dbReference type="Gene3D" id="3.40.50.2000">
    <property type="entry name" value="Glycogen Phosphorylase B"/>
    <property type="match status" value="1"/>
</dbReference>
<protein>
    <submittedName>
        <fullName evidence="2">Uncharacterized protein</fullName>
    </submittedName>
</protein>
<dbReference type="GO" id="GO:0080043">
    <property type="term" value="F:quercetin 3-O-glucosyltransferase activity"/>
    <property type="evidence" value="ECO:0007669"/>
    <property type="project" value="TreeGrafter"/>
</dbReference>
<dbReference type="Proteomes" id="UP001367508">
    <property type="component" value="Unassembled WGS sequence"/>
</dbReference>
<evidence type="ECO:0000313" key="3">
    <source>
        <dbReference type="Proteomes" id="UP001367508"/>
    </source>
</evidence>